<dbReference type="InterPro" id="IPR004143">
    <property type="entry name" value="BPL_LPL_catalytic"/>
</dbReference>
<dbReference type="NCBIfam" id="TIGR00545">
    <property type="entry name" value="lipoyltrans"/>
    <property type="match status" value="1"/>
</dbReference>
<evidence type="ECO:0000256" key="2">
    <source>
        <dbReference type="ARBA" id="ARBA00005124"/>
    </source>
</evidence>
<evidence type="ECO:0000313" key="9">
    <source>
        <dbReference type="EMBL" id="MBF4692403.1"/>
    </source>
</evidence>
<evidence type="ECO:0000313" key="10">
    <source>
        <dbReference type="Proteomes" id="UP000614200"/>
    </source>
</evidence>
<keyword evidence="10" id="KW-1185">Reference proteome</keyword>
<evidence type="ECO:0000256" key="7">
    <source>
        <dbReference type="ARBA" id="ARBA00048037"/>
    </source>
</evidence>
<evidence type="ECO:0000256" key="5">
    <source>
        <dbReference type="ARBA" id="ARBA00022741"/>
    </source>
</evidence>
<dbReference type="Gene3D" id="3.30.390.50">
    <property type="entry name" value="CO dehydrogenase flavoprotein, C-terminal domain"/>
    <property type="match status" value="1"/>
</dbReference>
<dbReference type="PANTHER" id="PTHR12561:SF3">
    <property type="entry name" value="LIPOYLTRANSFERASE 1, MITOCHONDRIAL"/>
    <property type="match status" value="1"/>
</dbReference>
<keyword evidence="4 9" id="KW-0436">Ligase</keyword>
<dbReference type="Gene3D" id="3.30.930.10">
    <property type="entry name" value="Bira Bifunctional Protein, Domain 2"/>
    <property type="match status" value="1"/>
</dbReference>
<dbReference type="Proteomes" id="UP000614200">
    <property type="component" value="Unassembled WGS sequence"/>
</dbReference>
<feature type="domain" description="BPL/LPL catalytic" evidence="8">
    <location>
        <begin position="30"/>
        <end position="213"/>
    </location>
</feature>
<dbReference type="InterPro" id="IPR045864">
    <property type="entry name" value="aa-tRNA-synth_II/BPL/LPL"/>
</dbReference>
<dbReference type="PROSITE" id="PS51733">
    <property type="entry name" value="BPL_LPL_CATALYTIC"/>
    <property type="match status" value="1"/>
</dbReference>
<evidence type="ECO:0000256" key="3">
    <source>
        <dbReference type="ARBA" id="ARBA00012367"/>
    </source>
</evidence>
<gene>
    <name evidence="9" type="ORF">ISU02_04710</name>
</gene>
<comment type="caution">
    <text evidence="9">The sequence shown here is derived from an EMBL/GenBank/DDBJ whole genome shotgun (WGS) entry which is preliminary data.</text>
</comment>
<dbReference type="SUPFAM" id="SSF55681">
    <property type="entry name" value="Class II aaRS and biotin synthetases"/>
    <property type="match status" value="1"/>
</dbReference>
<dbReference type="EC" id="6.3.1.20" evidence="3"/>
<organism evidence="9 10">
    <name type="scientific">Fusibacter ferrireducens</name>
    <dbReference type="NCBI Taxonomy" id="2785058"/>
    <lineage>
        <taxon>Bacteria</taxon>
        <taxon>Bacillati</taxon>
        <taxon>Bacillota</taxon>
        <taxon>Clostridia</taxon>
        <taxon>Eubacteriales</taxon>
        <taxon>Eubacteriales Family XII. Incertae Sedis</taxon>
        <taxon>Fusibacter</taxon>
    </lineage>
</organism>
<comment type="pathway">
    <text evidence="2">Protein modification; protein lipoylation via exogenous pathway; protein N(6)-(lipoyl)lysine from lipoate: step 1/2.</text>
</comment>
<dbReference type="InterPro" id="IPR019491">
    <property type="entry name" value="Lipoate_protein_ligase_C"/>
</dbReference>
<keyword evidence="6" id="KW-0067">ATP-binding</keyword>
<comment type="pathway">
    <text evidence="1">Protein modification; protein lipoylation via exogenous pathway; protein N(6)-(lipoyl)lysine from lipoate: step 2/2.</text>
</comment>
<dbReference type="Pfam" id="PF10437">
    <property type="entry name" value="Lip_prot_lig_C"/>
    <property type="match status" value="1"/>
</dbReference>
<accession>A0ABR9ZQI2</accession>
<proteinExistence type="predicted"/>
<dbReference type="Pfam" id="PF21948">
    <property type="entry name" value="LplA-B_cat"/>
    <property type="match status" value="1"/>
</dbReference>
<dbReference type="RefSeq" id="WP_194700634.1">
    <property type="nucleotide sequence ID" value="NZ_JADKNH010000002.1"/>
</dbReference>
<dbReference type="SUPFAM" id="SSF82649">
    <property type="entry name" value="SufE/NifU"/>
    <property type="match status" value="1"/>
</dbReference>
<name>A0ABR9ZQI2_9FIRM</name>
<dbReference type="GO" id="GO:0016979">
    <property type="term" value="F:lipoate-protein ligase activity"/>
    <property type="evidence" value="ECO:0007669"/>
    <property type="project" value="UniProtKB-EC"/>
</dbReference>
<evidence type="ECO:0000256" key="6">
    <source>
        <dbReference type="ARBA" id="ARBA00022840"/>
    </source>
</evidence>
<dbReference type="InterPro" id="IPR004562">
    <property type="entry name" value="LipoylTrfase_LipoateP_Ligase"/>
</dbReference>
<comment type="catalytic activity">
    <reaction evidence="7">
        <text>L-lysyl-[lipoyl-carrier protein] + (R)-lipoate + ATP = N(6)-[(R)-lipoyl]-L-lysyl-[lipoyl-carrier protein] + AMP + diphosphate + H(+)</text>
        <dbReference type="Rhea" id="RHEA:49288"/>
        <dbReference type="Rhea" id="RHEA-COMP:10500"/>
        <dbReference type="Rhea" id="RHEA-COMP:10502"/>
        <dbReference type="ChEBI" id="CHEBI:15378"/>
        <dbReference type="ChEBI" id="CHEBI:29969"/>
        <dbReference type="ChEBI" id="CHEBI:30616"/>
        <dbReference type="ChEBI" id="CHEBI:33019"/>
        <dbReference type="ChEBI" id="CHEBI:83088"/>
        <dbReference type="ChEBI" id="CHEBI:83099"/>
        <dbReference type="ChEBI" id="CHEBI:456215"/>
        <dbReference type="EC" id="6.3.1.20"/>
    </reaction>
</comment>
<keyword evidence="5" id="KW-0547">Nucleotide-binding</keyword>
<evidence type="ECO:0000256" key="4">
    <source>
        <dbReference type="ARBA" id="ARBA00022598"/>
    </source>
</evidence>
<sequence>MNTTTKIYRSQSTNPWFNLALEEELVNSVSKDEIILYLWQNQNTVVIGKHQNPWREVLIQDLENDQGKLARRLSGGGAVFHDLGNLNFTFVMHKSHENLEKQLKVILDGVKALGIDAQFSGRNDILAEGRKFSGNAFYYGKENYYHHGTLLVDVDMKKLGRYLNVSLKKLNAKGVESVKSRVINLKDLNDNLTISMTIDALIDAFEKEYGKCDEITMISETTASKEALKRYHYYASWDWRFGKTPKFDVTFDEKFTWGEIVLNFTLKGGLIEETTIYSDAMSTQFIEQLQPLFNGLKLQSKPLITALEALEQYDSLKPMLADLRTWFDSFNL</sequence>
<evidence type="ECO:0000256" key="1">
    <source>
        <dbReference type="ARBA" id="ARBA00005085"/>
    </source>
</evidence>
<reference evidence="9 10" key="1">
    <citation type="submission" date="2020-11" db="EMBL/GenBank/DDBJ databases">
        <title>Fusibacter basophilias sp. nov.</title>
        <authorList>
            <person name="Qiu D."/>
        </authorList>
    </citation>
    <scope>NUCLEOTIDE SEQUENCE [LARGE SCALE GENOMIC DNA]</scope>
    <source>
        <strain evidence="9 10">Q10-2</strain>
    </source>
</reference>
<dbReference type="PANTHER" id="PTHR12561">
    <property type="entry name" value="LIPOATE-PROTEIN LIGASE"/>
    <property type="match status" value="1"/>
</dbReference>
<evidence type="ECO:0000259" key="8">
    <source>
        <dbReference type="PROSITE" id="PS51733"/>
    </source>
</evidence>
<protein>
    <recommendedName>
        <fullName evidence="3">lipoate--protein ligase</fullName>
        <ecNumber evidence="3">6.3.1.20</ecNumber>
    </recommendedName>
</protein>
<dbReference type="EMBL" id="JADKNH010000002">
    <property type="protein sequence ID" value="MBF4692403.1"/>
    <property type="molecule type" value="Genomic_DNA"/>
</dbReference>
<dbReference type="CDD" id="cd16443">
    <property type="entry name" value="LplA"/>
    <property type="match status" value="1"/>
</dbReference>